<dbReference type="RefSeq" id="WP_075276072.1">
    <property type="nucleotide sequence ID" value="NZ_CP016908.1"/>
</dbReference>
<dbReference type="PROSITE" id="PS01096">
    <property type="entry name" value="PPIC_PPIASE_1"/>
    <property type="match status" value="1"/>
</dbReference>
<feature type="compositionally biased region" description="Basic and acidic residues" evidence="2">
    <location>
        <begin position="592"/>
        <end position="604"/>
    </location>
</feature>
<keyword evidence="3" id="KW-0812">Transmembrane</keyword>
<keyword evidence="3" id="KW-0472">Membrane</keyword>
<dbReference type="Pfam" id="PF00639">
    <property type="entry name" value="Rotamase"/>
    <property type="match status" value="1"/>
</dbReference>
<feature type="region of interest" description="Disordered" evidence="2">
    <location>
        <begin position="589"/>
        <end position="614"/>
    </location>
</feature>
<dbReference type="PANTHER" id="PTHR47245:SF2">
    <property type="entry name" value="PEPTIDYL-PROLYL CIS-TRANS ISOMERASE HP_0175-RELATED"/>
    <property type="match status" value="1"/>
</dbReference>
<dbReference type="Gene3D" id="3.10.50.40">
    <property type="match status" value="1"/>
</dbReference>
<dbReference type="AlphaFoldDB" id="A0A1L6MV82"/>
<dbReference type="Pfam" id="PF13624">
    <property type="entry name" value="SurA_N_3"/>
    <property type="match status" value="1"/>
</dbReference>
<gene>
    <name evidence="5" type="ORF">BCY86_01045</name>
</gene>
<dbReference type="PANTHER" id="PTHR47245">
    <property type="entry name" value="PEPTIDYLPROLYL ISOMERASE"/>
    <property type="match status" value="1"/>
</dbReference>
<organism evidence="5 6">
    <name type="scientific">Pajaroellobacter abortibovis</name>
    <dbReference type="NCBI Taxonomy" id="1882918"/>
    <lineage>
        <taxon>Bacteria</taxon>
        <taxon>Pseudomonadati</taxon>
        <taxon>Myxococcota</taxon>
        <taxon>Polyangia</taxon>
        <taxon>Polyangiales</taxon>
        <taxon>Polyangiaceae</taxon>
    </lineage>
</organism>
<reference evidence="5 6" key="1">
    <citation type="submission" date="2016-08" db="EMBL/GenBank/DDBJ databases">
        <title>Identification and validation of antigenic proteins from Pajaroellobacter abortibovis using de-novo genome sequence assembly and reverse vaccinology.</title>
        <authorList>
            <person name="Welly B.T."/>
            <person name="Miller M.R."/>
            <person name="Stott J.L."/>
            <person name="Blanchard M.T."/>
            <person name="Islas-Trejo A.D."/>
            <person name="O'Rourke S.M."/>
            <person name="Young A.E."/>
            <person name="Medrano J.F."/>
            <person name="Van Eenennaam A.L."/>
        </authorList>
    </citation>
    <scope>NUCLEOTIDE SEQUENCE [LARGE SCALE GENOMIC DNA]</scope>
    <source>
        <strain evidence="5 6">BTF92-0548A/99-0131</strain>
    </source>
</reference>
<feature type="region of interest" description="Disordered" evidence="2">
    <location>
        <begin position="442"/>
        <end position="482"/>
    </location>
</feature>
<evidence type="ECO:0000259" key="4">
    <source>
        <dbReference type="PROSITE" id="PS50198"/>
    </source>
</evidence>
<sequence>MLHVLRKRGVTATVYMVLIAAIAVVFAIQLRPALTKSKNPFLQGCAARVKGRCIELKSQRAAYLLLVPRDDQGQPLKKQADKMGLNRIVLEGLIKRELLMKRANELGFRVTEEEVTDSLYNGFIQVSLPHHQTDFPYFSHIPEGKIYVGFRNPATQKFDLKIYERTLRWMLGYSPEEFREEQKKELLAAKLLEFVQLSVRLSDQEIWQSYAFEHDQVILTSIAVLPSFAARYGLSKGADRWSEWAKEKTHAERIADLVKTRQEEESPKAGHIRHILVNCPPHGSEEQKQAALFKLASAADRIRRGEPFAQVARDVSEDIGSASRGGDVGDRLENFVPPFRKAAEQLSPGQVTKNAIQTLFGYHLIFKDDPQAPSPSEEALRNAIARELYQKEKGGEEAHTLASMILHQIRDKQKEGEAAITDALRTLSKRSDPIPHLSVQPYTEEITSSEEQKAASTQARGKKDAFLFSPPPRTVLNDPERPKLTPLAPFQNQERALSALLRIDPQTEKKLREFAFKAQKGALFPEPVQVDDHWVLLQLKEHISATQQDYDKERDSYTQKLLAIKQQEAVALYTQQLWNEAKGEIKIYSSNHHADTESTEKSSVSEEAEEDETG</sequence>
<evidence type="ECO:0000256" key="2">
    <source>
        <dbReference type="SAM" id="MobiDB-lite"/>
    </source>
</evidence>
<dbReference type="InterPro" id="IPR050245">
    <property type="entry name" value="PrsA_foldase"/>
</dbReference>
<keyword evidence="6" id="KW-1185">Reference proteome</keyword>
<dbReference type="SUPFAM" id="SSF54534">
    <property type="entry name" value="FKBP-like"/>
    <property type="match status" value="1"/>
</dbReference>
<dbReference type="PROSITE" id="PS50198">
    <property type="entry name" value="PPIC_PPIASE_2"/>
    <property type="match status" value="1"/>
</dbReference>
<name>A0A1L6MV82_9BACT</name>
<feature type="domain" description="PpiC" evidence="4">
    <location>
        <begin position="267"/>
        <end position="369"/>
    </location>
</feature>
<keyword evidence="1" id="KW-0697">Rotamase</keyword>
<dbReference type="STRING" id="1882918.BCY86_01045"/>
<proteinExistence type="predicted"/>
<dbReference type="InterPro" id="IPR046357">
    <property type="entry name" value="PPIase_dom_sf"/>
</dbReference>
<dbReference type="KEGG" id="pabo:BCY86_01045"/>
<dbReference type="InterPro" id="IPR000297">
    <property type="entry name" value="PPIase_PpiC"/>
</dbReference>
<keyword evidence="1" id="KW-0413">Isomerase</keyword>
<keyword evidence="3" id="KW-1133">Transmembrane helix</keyword>
<dbReference type="OrthoDB" id="9812372at2"/>
<protein>
    <recommendedName>
        <fullName evidence="4">PpiC domain-containing protein</fullName>
    </recommendedName>
</protein>
<evidence type="ECO:0000313" key="6">
    <source>
        <dbReference type="Proteomes" id="UP000185544"/>
    </source>
</evidence>
<dbReference type="InterPro" id="IPR023058">
    <property type="entry name" value="PPIase_PpiC_CS"/>
</dbReference>
<dbReference type="Proteomes" id="UP000185544">
    <property type="component" value="Chromosome"/>
</dbReference>
<evidence type="ECO:0000313" key="5">
    <source>
        <dbReference type="EMBL" id="APR99423.1"/>
    </source>
</evidence>
<dbReference type="EMBL" id="CP016908">
    <property type="protein sequence ID" value="APR99423.1"/>
    <property type="molecule type" value="Genomic_DNA"/>
</dbReference>
<evidence type="ECO:0000256" key="1">
    <source>
        <dbReference type="PROSITE-ProRule" id="PRU00278"/>
    </source>
</evidence>
<feature type="transmembrane region" description="Helical" evidence="3">
    <location>
        <begin position="12"/>
        <end position="30"/>
    </location>
</feature>
<dbReference type="GO" id="GO:0003755">
    <property type="term" value="F:peptidyl-prolyl cis-trans isomerase activity"/>
    <property type="evidence" value="ECO:0007669"/>
    <property type="project" value="UniProtKB-KW"/>
</dbReference>
<evidence type="ECO:0000256" key="3">
    <source>
        <dbReference type="SAM" id="Phobius"/>
    </source>
</evidence>
<accession>A0A1L6MV82</accession>